<evidence type="ECO:0000313" key="1">
    <source>
        <dbReference type="EMBL" id="EMM82511.1"/>
    </source>
</evidence>
<reference evidence="1 2" key="1">
    <citation type="submission" date="2013-01" db="EMBL/GenBank/DDBJ databases">
        <authorList>
            <person name="Harkins D.M."/>
            <person name="Durkin A.S."/>
            <person name="Brinkac L.M."/>
            <person name="Haft D.H."/>
            <person name="Selengut J.D."/>
            <person name="Sanka R."/>
            <person name="DePew J."/>
            <person name="Purushe J."/>
            <person name="Hospenthal D.R."/>
            <person name="Murray C.K."/>
            <person name="Pimentel G."/>
            <person name="Wasfy M."/>
            <person name="Parker T."/>
            <person name="Miller R.S."/>
            <person name="Vinetz J.M."/>
            <person name="Sutton G.G."/>
            <person name="Nierman W.C."/>
            <person name="Fouts D.E."/>
        </authorList>
    </citation>
    <scope>NUCLEOTIDE SEQUENCE [LARGE SCALE GENOMIC DNA]</scope>
    <source>
        <strain evidence="1 2">2006001854</strain>
    </source>
</reference>
<dbReference type="AlphaFoldDB" id="M6GUH6"/>
<accession>M6GUH6</accession>
<evidence type="ECO:0000313" key="2">
    <source>
        <dbReference type="Proteomes" id="UP000012128"/>
    </source>
</evidence>
<sequence>MFGDFYTIGIHFIEVFLFKTNIRRNLWAEKKSLSIFKILKVISV</sequence>
<comment type="caution">
    <text evidence="1">The sequence shown here is derived from an EMBL/GenBank/DDBJ whole genome shotgun (WGS) entry which is preliminary data.</text>
</comment>
<gene>
    <name evidence="1" type="ORF">LEP1GSC037_1814</name>
</gene>
<name>M6GUH6_LEPIR</name>
<protein>
    <submittedName>
        <fullName evidence="1">Uncharacterized protein</fullName>
    </submittedName>
</protein>
<dbReference type="Proteomes" id="UP000012128">
    <property type="component" value="Unassembled WGS sequence"/>
</dbReference>
<organism evidence="1 2">
    <name type="scientific">Leptospira interrogans str. 2006001854</name>
    <dbReference type="NCBI Taxonomy" id="1001590"/>
    <lineage>
        <taxon>Bacteria</taxon>
        <taxon>Pseudomonadati</taxon>
        <taxon>Spirochaetota</taxon>
        <taxon>Spirochaetia</taxon>
        <taxon>Leptospirales</taxon>
        <taxon>Leptospiraceae</taxon>
        <taxon>Leptospira</taxon>
    </lineage>
</organism>
<proteinExistence type="predicted"/>
<dbReference type="EMBL" id="AFLW02000081">
    <property type="protein sequence ID" value="EMM82511.1"/>
    <property type="molecule type" value="Genomic_DNA"/>
</dbReference>